<evidence type="ECO:0000313" key="1">
    <source>
        <dbReference type="EMBL" id="SNT07785.1"/>
    </source>
</evidence>
<gene>
    <name evidence="1" type="ORF">SAMN06295955_11110</name>
</gene>
<reference evidence="1 2" key="1">
    <citation type="submission" date="2017-06" db="EMBL/GenBank/DDBJ databases">
        <authorList>
            <person name="Kim H.J."/>
            <person name="Triplett B.A."/>
        </authorList>
    </citation>
    <scope>NUCLEOTIDE SEQUENCE [LARGE SCALE GENOMIC DNA]</scope>
    <source>
        <strain evidence="1 2">DS15</strain>
    </source>
</reference>
<accession>A0A239JPP2</accession>
<protein>
    <recommendedName>
        <fullName evidence="3">Hpt domain-containing protein</fullName>
    </recommendedName>
</protein>
<evidence type="ECO:0008006" key="3">
    <source>
        <dbReference type="Google" id="ProtNLM"/>
    </source>
</evidence>
<dbReference type="AlphaFoldDB" id="A0A239JPP2"/>
<dbReference type="RefSeq" id="WP_089216685.1">
    <property type="nucleotide sequence ID" value="NZ_FZPA01000011.1"/>
</dbReference>
<dbReference type="EMBL" id="FZPA01000011">
    <property type="protein sequence ID" value="SNT07785.1"/>
    <property type="molecule type" value="Genomic_DNA"/>
</dbReference>
<keyword evidence="2" id="KW-1185">Reference proteome</keyword>
<proteinExistence type="predicted"/>
<name>A0A239JPP2_9SPHN</name>
<organism evidence="1 2">
    <name type="scientific">Sphingopyxis indica</name>
    <dbReference type="NCBI Taxonomy" id="436663"/>
    <lineage>
        <taxon>Bacteria</taxon>
        <taxon>Pseudomonadati</taxon>
        <taxon>Pseudomonadota</taxon>
        <taxon>Alphaproteobacteria</taxon>
        <taxon>Sphingomonadales</taxon>
        <taxon>Sphingomonadaceae</taxon>
        <taxon>Sphingopyxis</taxon>
    </lineage>
</organism>
<dbReference type="Proteomes" id="UP000198339">
    <property type="component" value="Unassembled WGS sequence"/>
</dbReference>
<dbReference type="OrthoDB" id="7449667at2"/>
<evidence type="ECO:0000313" key="2">
    <source>
        <dbReference type="Proteomes" id="UP000198339"/>
    </source>
</evidence>
<sequence>MMGCNNPVDEIRGHIDALVERLPRAAPVQIAEGVEAIRRLARESGFDAVEVLARQCESAVGAGRDRAAIRVYLDAMHDAAFVPGLLSAFAAEAWLASVATRLAN</sequence>